<dbReference type="EMBL" id="AANZ01000014">
    <property type="protein sequence ID" value="EAQ79305.1"/>
    <property type="molecule type" value="Genomic_DNA"/>
</dbReference>
<evidence type="ECO:0000313" key="1">
    <source>
        <dbReference type="EMBL" id="EAQ79305.1"/>
    </source>
</evidence>
<proteinExistence type="predicted"/>
<evidence type="ECO:0000313" key="2">
    <source>
        <dbReference type="Proteomes" id="UP000004358"/>
    </source>
</evidence>
<dbReference type="HOGENOM" id="CLU_3363570_0_0_0"/>
<gene>
    <name evidence="1" type="ORF">DSM3645_02478</name>
</gene>
<accession>A3ZVF9</accession>
<organism evidence="1 2">
    <name type="scientific">Blastopirellula marina DSM 3645</name>
    <dbReference type="NCBI Taxonomy" id="314230"/>
    <lineage>
        <taxon>Bacteria</taxon>
        <taxon>Pseudomonadati</taxon>
        <taxon>Planctomycetota</taxon>
        <taxon>Planctomycetia</taxon>
        <taxon>Pirellulales</taxon>
        <taxon>Pirellulaceae</taxon>
        <taxon>Blastopirellula</taxon>
    </lineage>
</organism>
<protein>
    <submittedName>
        <fullName evidence="1">Uncharacterized protein</fullName>
    </submittedName>
</protein>
<comment type="caution">
    <text evidence="1">The sequence shown here is derived from an EMBL/GenBank/DDBJ whole genome shotgun (WGS) entry which is preliminary data.</text>
</comment>
<dbReference type="AlphaFoldDB" id="A3ZVF9"/>
<name>A3ZVF9_9BACT</name>
<reference evidence="1 2" key="1">
    <citation type="submission" date="2006-02" db="EMBL/GenBank/DDBJ databases">
        <authorList>
            <person name="Amann R."/>
            <person name="Ferriera S."/>
            <person name="Johnson J."/>
            <person name="Kravitz S."/>
            <person name="Halpern A."/>
            <person name="Remington K."/>
            <person name="Beeson K."/>
            <person name="Tran B."/>
            <person name="Rogers Y.-H."/>
            <person name="Friedman R."/>
            <person name="Venter J.C."/>
        </authorList>
    </citation>
    <scope>NUCLEOTIDE SEQUENCE [LARGE SCALE GENOMIC DNA]</scope>
    <source>
        <strain evidence="1 2">DSM 3645</strain>
    </source>
</reference>
<dbReference type="Proteomes" id="UP000004358">
    <property type="component" value="Unassembled WGS sequence"/>
</dbReference>
<sequence>MFRCDFAAIAAENLIWSKRLQSGGFDSTKAWESSP</sequence>